<feature type="compositionally biased region" description="Low complexity" evidence="1">
    <location>
        <begin position="928"/>
        <end position="938"/>
    </location>
</feature>
<dbReference type="AlphaFoldDB" id="A0A8T0J4U0"/>
<feature type="region of interest" description="Disordered" evidence="1">
    <location>
        <begin position="486"/>
        <end position="513"/>
    </location>
</feature>
<feature type="region of interest" description="Disordered" evidence="1">
    <location>
        <begin position="593"/>
        <end position="712"/>
    </location>
</feature>
<feature type="compositionally biased region" description="Pro residues" evidence="1">
    <location>
        <begin position="770"/>
        <end position="788"/>
    </location>
</feature>
<feature type="transmembrane region" description="Helical" evidence="2">
    <location>
        <begin position="12"/>
        <end position="32"/>
    </location>
</feature>
<feature type="region of interest" description="Disordered" evidence="1">
    <location>
        <begin position="1024"/>
        <end position="1058"/>
    </location>
</feature>
<feature type="compositionally biased region" description="Low complexity" evidence="1">
    <location>
        <begin position="760"/>
        <end position="769"/>
    </location>
</feature>
<dbReference type="PANTHER" id="PTHR34125">
    <property type="entry name" value="OS01G0762900 PROTEIN"/>
    <property type="match status" value="1"/>
</dbReference>
<keyword evidence="4" id="KW-1185">Reference proteome</keyword>
<feature type="transmembrane region" description="Helical" evidence="2">
    <location>
        <begin position="38"/>
        <end position="59"/>
    </location>
</feature>
<evidence type="ECO:0000256" key="1">
    <source>
        <dbReference type="SAM" id="MobiDB-lite"/>
    </source>
</evidence>
<organism evidence="3 4">
    <name type="scientific">Ceratodon purpureus</name>
    <name type="common">Fire moss</name>
    <name type="synonym">Dicranum purpureum</name>
    <dbReference type="NCBI Taxonomy" id="3225"/>
    <lineage>
        <taxon>Eukaryota</taxon>
        <taxon>Viridiplantae</taxon>
        <taxon>Streptophyta</taxon>
        <taxon>Embryophyta</taxon>
        <taxon>Bryophyta</taxon>
        <taxon>Bryophytina</taxon>
        <taxon>Bryopsida</taxon>
        <taxon>Dicranidae</taxon>
        <taxon>Pseudoditrichales</taxon>
        <taxon>Ditrichaceae</taxon>
        <taxon>Ceratodon</taxon>
    </lineage>
</organism>
<dbReference type="PANTHER" id="PTHR34125:SF7">
    <property type="entry name" value="TRANSMEMBRANE PROTEIN"/>
    <property type="match status" value="1"/>
</dbReference>
<dbReference type="EMBL" id="CM026421">
    <property type="protein sequence ID" value="KAG0590930.1"/>
    <property type="molecule type" value="Genomic_DNA"/>
</dbReference>
<feature type="compositionally biased region" description="Basic residues" evidence="1">
    <location>
        <begin position="990"/>
        <end position="1004"/>
    </location>
</feature>
<feature type="compositionally biased region" description="Polar residues" evidence="1">
    <location>
        <begin position="611"/>
        <end position="628"/>
    </location>
</feature>
<dbReference type="OrthoDB" id="1939703at2759"/>
<gene>
    <name evidence="3" type="ORF">KC19_1G136700</name>
</gene>
<comment type="caution">
    <text evidence="3">The sequence shown here is derived from an EMBL/GenBank/DDBJ whole genome shotgun (WGS) entry which is preliminary data.</text>
</comment>
<feature type="compositionally biased region" description="Low complexity" evidence="1">
    <location>
        <begin position="867"/>
        <end position="887"/>
    </location>
</feature>
<feature type="region of interest" description="Disordered" evidence="1">
    <location>
        <begin position="197"/>
        <end position="252"/>
    </location>
</feature>
<keyword evidence="2" id="KW-0812">Transmembrane</keyword>
<feature type="compositionally biased region" description="Low complexity" evidence="1">
    <location>
        <begin position="737"/>
        <end position="753"/>
    </location>
</feature>
<keyword evidence="2" id="KW-0472">Membrane</keyword>
<keyword evidence="2" id="KW-1133">Transmembrane helix</keyword>
<feature type="compositionally biased region" description="Low complexity" evidence="1">
    <location>
        <begin position="843"/>
        <end position="859"/>
    </location>
</feature>
<reference evidence="3" key="1">
    <citation type="submission" date="2020-06" db="EMBL/GenBank/DDBJ databases">
        <title>WGS assembly of Ceratodon purpureus strain R40.</title>
        <authorList>
            <person name="Carey S.B."/>
            <person name="Jenkins J."/>
            <person name="Shu S."/>
            <person name="Lovell J.T."/>
            <person name="Sreedasyam A."/>
            <person name="Maumus F."/>
            <person name="Tiley G.P."/>
            <person name="Fernandez-Pozo N."/>
            <person name="Barry K."/>
            <person name="Chen C."/>
            <person name="Wang M."/>
            <person name="Lipzen A."/>
            <person name="Daum C."/>
            <person name="Saski C.A."/>
            <person name="Payton A.C."/>
            <person name="Mcbreen J.C."/>
            <person name="Conrad R.E."/>
            <person name="Kollar L.M."/>
            <person name="Olsson S."/>
            <person name="Huttunen S."/>
            <person name="Landis J.B."/>
            <person name="Wickett N.J."/>
            <person name="Johnson M.G."/>
            <person name="Rensing S.A."/>
            <person name="Grimwood J."/>
            <person name="Schmutz J."/>
            <person name="Mcdaniel S.F."/>
        </authorList>
    </citation>
    <scope>NUCLEOTIDE SEQUENCE</scope>
    <source>
        <strain evidence="3">R40</strain>
    </source>
</reference>
<feature type="compositionally biased region" description="Polar residues" evidence="1">
    <location>
        <begin position="197"/>
        <end position="207"/>
    </location>
</feature>
<name>A0A8T0J4U0_CERPU</name>
<protein>
    <submittedName>
        <fullName evidence="3">Uncharacterized protein</fullName>
    </submittedName>
</protein>
<feature type="compositionally biased region" description="Low complexity" evidence="1">
    <location>
        <begin position="659"/>
        <end position="673"/>
    </location>
</feature>
<feature type="region of interest" description="Disordered" evidence="1">
    <location>
        <begin position="737"/>
        <end position="939"/>
    </location>
</feature>
<accession>A0A8T0J4U0</accession>
<feature type="compositionally biased region" description="Basic and acidic residues" evidence="1">
    <location>
        <begin position="237"/>
        <end position="246"/>
    </location>
</feature>
<sequence length="1075" mass="115791">MRGGAHVKEALGFVTLLWNHPVLTGLLLLVFTPPFFPLLVYFSPLLMSTALCVVALVSVGSQMEKIKAEGPGQLESHLGQDHGVSRWVPRENRSGSESMERHHYGHRENHRNLYSRSDININVVPAPPSWTGANSGHELATRARAQLRPEPVEDHPPTPPAEESDEDWWDNWVKEYESRPGWGEQEDQALRTAPAIRTSTTSQTVSQEPAPPTIPMHATVRQERHQDVPLTTPRKPTRQETREEKPSPAPVAAPVAAPVTAPIVHSVAASVTAPVSVAVVNRQEVLRSFPPLPTTSNSRTSAEEIVVAVKDSDLRPHISLAPIRTGREKRDVRQVDRIHGKPAAQASEIQEVAPARSVDVERVSDVQALQSIEKLLHIEMCRSNATTPPSSLSKNVVDVKNAGLGNSSGVNLQVSVAREAVSPQLNVTKGSESVVSTGKGIAVEASKKNRNKIAVGAVAPPPPPTPEAAVEDIAGETPLLRHLRTSRSEKQARGVAYSPLPARTSKGLMSEKVLPPPQFSPRLLQSLQPLPPRGFSPRLPNLSTVPLGNPVEKIPQWVYDGIPRERAETQDVKQAETAEEKHIRAFEKAISDLSEARRKKHARRPAPIQVDSATLQSRRDVSTPNRPSLTPVEATLARIRKERTPEQKSSRVSSHRSASRGSSPRRSSPAESVVAEILPTHILEDVAVGQGHGHESSSLDSAEMAPATVPTPRASAAFPSAMVAASPQKASIAATIRRASTAALPQPAPIAASPRPPSPQAASIAASPRPATPQPAPVAASPRPPSPQPASIAASPRPAAAASSPQKALVAASPRRASRASSPHKPSIVSGAPWPASNAASTQRASVASSPQRASVAASPRPPSRAPPVASSPHERSSVPSSPSMSSHPRRRRHSSKHCTDKVAFIRIEGSTYYDPPSAAEKEKLLAPEESAAAPSEEYVPIEEEVMTILPTVGVKDDEIAQSHCLTPRASEPTQPGSFPEEETAALRWGRSHSTTRKSRRRLEPRRVVTSEDTDIFSLKKSFSTRSGETKKFVDSSSDDERESVTPRASRRSMGRAIKPLVWRSRSVQAHEDSD</sequence>
<feature type="region of interest" description="Disordered" evidence="1">
    <location>
        <begin position="148"/>
        <end position="170"/>
    </location>
</feature>
<evidence type="ECO:0000256" key="2">
    <source>
        <dbReference type="SAM" id="Phobius"/>
    </source>
</evidence>
<feature type="compositionally biased region" description="Low complexity" evidence="1">
    <location>
        <begin position="789"/>
        <end position="823"/>
    </location>
</feature>
<feature type="region of interest" description="Disordered" evidence="1">
    <location>
        <begin position="86"/>
        <end position="105"/>
    </location>
</feature>
<feature type="region of interest" description="Disordered" evidence="1">
    <location>
        <begin position="965"/>
        <end position="1007"/>
    </location>
</feature>
<feature type="compositionally biased region" description="Basic residues" evidence="1">
    <location>
        <begin position="888"/>
        <end position="897"/>
    </location>
</feature>
<dbReference type="Proteomes" id="UP000822688">
    <property type="component" value="Chromosome 1"/>
</dbReference>
<evidence type="ECO:0000313" key="4">
    <source>
        <dbReference type="Proteomes" id="UP000822688"/>
    </source>
</evidence>
<proteinExistence type="predicted"/>
<evidence type="ECO:0000313" key="3">
    <source>
        <dbReference type="EMBL" id="KAG0590930.1"/>
    </source>
</evidence>